<sequence>MSYLFEEQTYQIIVAAQEVHRELGPGFLEIVYKDALEIEFQQRDIPYIREAAIPVYYKGIPLFTKSGCSLSSVLA</sequence>
<keyword evidence="2" id="KW-1185">Reference proteome</keyword>
<evidence type="ECO:0000313" key="1">
    <source>
        <dbReference type="EMBL" id="MCT7977742.1"/>
    </source>
</evidence>
<accession>A0ABT2N4Z8</accession>
<dbReference type="Pfam" id="PF13366">
    <property type="entry name" value="PDDEXK_3"/>
    <property type="match status" value="1"/>
</dbReference>
<evidence type="ECO:0000313" key="2">
    <source>
        <dbReference type="Proteomes" id="UP001525961"/>
    </source>
</evidence>
<comment type="caution">
    <text evidence="1">The sequence shown here is derived from an EMBL/GenBank/DDBJ whole genome shotgun (WGS) entry which is preliminary data.</text>
</comment>
<dbReference type="NCBIfam" id="TIGR04256">
    <property type="entry name" value="GxxExxY"/>
    <property type="match status" value="1"/>
</dbReference>
<gene>
    <name evidence="1" type="ORF">NG792_08495</name>
</gene>
<dbReference type="EMBL" id="JAMXFA010000009">
    <property type="protein sequence ID" value="MCT7977742.1"/>
    <property type="molecule type" value="Genomic_DNA"/>
</dbReference>
<dbReference type="InterPro" id="IPR026350">
    <property type="entry name" value="GxxExxY"/>
</dbReference>
<name>A0ABT2N4Z8_9CYAN</name>
<protein>
    <submittedName>
        <fullName evidence="1">GxxExxY protein</fullName>
    </submittedName>
</protein>
<organism evidence="1 2">
    <name type="scientific">Laspinema olomoucense D3b</name>
    <dbReference type="NCBI Taxonomy" id="2953688"/>
    <lineage>
        <taxon>Bacteria</taxon>
        <taxon>Bacillati</taxon>
        <taxon>Cyanobacteriota</taxon>
        <taxon>Cyanophyceae</taxon>
        <taxon>Oscillatoriophycideae</taxon>
        <taxon>Oscillatoriales</taxon>
        <taxon>Laspinemataceae</taxon>
        <taxon>Laspinema</taxon>
        <taxon>Laspinema olomoucense</taxon>
    </lineage>
</organism>
<dbReference type="Proteomes" id="UP001525961">
    <property type="component" value="Unassembled WGS sequence"/>
</dbReference>
<dbReference type="RefSeq" id="WP_261235205.1">
    <property type="nucleotide sequence ID" value="NZ_JAMXFA010000009.1"/>
</dbReference>
<reference evidence="1 2" key="1">
    <citation type="journal article" date="2022" name="Front. Microbiol.">
        <title>High genomic differentiation and limited gene flow indicate recent cryptic speciation within the genus Laspinema (cyanobacteria).</title>
        <authorList>
            <person name="Stanojkovic A."/>
            <person name="Skoupy S."/>
            <person name="Skaloud P."/>
            <person name="Dvorak P."/>
        </authorList>
    </citation>
    <scope>NUCLEOTIDE SEQUENCE [LARGE SCALE GENOMIC DNA]</scope>
    <source>
        <strain evidence="1 2">D3b</strain>
    </source>
</reference>
<proteinExistence type="predicted"/>